<accession>A0A853Q0V7</accession>
<gene>
    <name evidence="1" type="ORF">AC094_07490</name>
</gene>
<comment type="caution">
    <text evidence="1">The sequence shown here is derived from an EMBL/GenBank/DDBJ whole genome shotgun (WGS) entry which is preliminary data.</text>
</comment>
<dbReference type="Proteomes" id="UP000093197">
    <property type="component" value="Unassembled WGS sequence"/>
</dbReference>
<organism evidence="1 2">
    <name type="scientific">Bacteroides fragilis</name>
    <dbReference type="NCBI Taxonomy" id="817"/>
    <lineage>
        <taxon>Bacteria</taxon>
        <taxon>Pseudomonadati</taxon>
        <taxon>Bacteroidota</taxon>
        <taxon>Bacteroidia</taxon>
        <taxon>Bacteroidales</taxon>
        <taxon>Bacteroidaceae</taxon>
        <taxon>Bacteroides</taxon>
    </lineage>
</organism>
<dbReference type="EMBL" id="LIDT01000009">
    <property type="protein sequence ID" value="OCR34940.1"/>
    <property type="molecule type" value="Genomic_DNA"/>
</dbReference>
<evidence type="ECO:0000313" key="1">
    <source>
        <dbReference type="EMBL" id="OCR34940.1"/>
    </source>
</evidence>
<protein>
    <recommendedName>
        <fullName evidence="3">Molybdenum ABC transporter ATP-binding protein</fullName>
    </recommendedName>
</protein>
<sequence length="125" mass="14754">MNPHKKIKIKNRTDMGTTMATKFVAWEVPTLEALKGSKVYILREKLNNGGQMNREEKDWLTRNVNSNTYFKSAVPLQGWRFDFSDVLRTFIVCQYGHWTEYKATDKTGLRRYLYGRIDNIVELEK</sequence>
<evidence type="ECO:0008006" key="3">
    <source>
        <dbReference type="Google" id="ProtNLM"/>
    </source>
</evidence>
<dbReference type="AlphaFoldDB" id="A0A853Q0V7"/>
<reference evidence="1 2" key="1">
    <citation type="journal article" date="2016" name="PLoS ONE">
        <title>Genomic Diversity of Enterotoxigenic Strains of Bacteroides fragilis.</title>
        <authorList>
            <person name="Pierce J.V."/>
            <person name="Bernstein H.D."/>
        </authorList>
    </citation>
    <scope>NUCLEOTIDE SEQUENCE [LARGE SCALE GENOMIC DNA]</scope>
    <source>
        <strain evidence="1 2">20793-3</strain>
    </source>
</reference>
<name>A0A853Q0V7_BACFG</name>
<evidence type="ECO:0000313" key="2">
    <source>
        <dbReference type="Proteomes" id="UP000093197"/>
    </source>
</evidence>
<proteinExistence type="predicted"/>